<dbReference type="SMART" id="SM00347">
    <property type="entry name" value="HTH_MARR"/>
    <property type="match status" value="1"/>
</dbReference>
<evidence type="ECO:0000256" key="3">
    <source>
        <dbReference type="ARBA" id="ARBA00023163"/>
    </source>
</evidence>
<keyword evidence="1" id="KW-0805">Transcription regulation</keyword>
<dbReference type="InterPro" id="IPR036390">
    <property type="entry name" value="WH_DNA-bd_sf"/>
</dbReference>
<dbReference type="SUPFAM" id="SSF46785">
    <property type="entry name" value="Winged helix' DNA-binding domain"/>
    <property type="match status" value="1"/>
</dbReference>
<name>A0A0G0T5E8_9BACT</name>
<evidence type="ECO:0000256" key="1">
    <source>
        <dbReference type="ARBA" id="ARBA00023015"/>
    </source>
</evidence>
<evidence type="ECO:0000313" key="6">
    <source>
        <dbReference type="Proteomes" id="UP000034881"/>
    </source>
</evidence>
<accession>A0A0G0T5E8</accession>
<dbReference type="Proteomes" id="UP000034881">
    <property type="component" value="Unassembled WGS sequence"/>
</dbReference>
<gene>
    <name evidence="5" type="ORF">UT77_C0002G0008</name>
</gene>
<organism evidence="5 6">
    <name type="scientific">Candidatus Daviesbacteria bacterium GW2011_GWC2_40_12</name>
    <dbReference type="NCBI Taxonomy" id="1618431"/>
    <lineage>
        <taxon>Bacteria</taxon>
        <taxon>Candidatus Daviesiibacteriota</taxon>
    </lineage>
</organism>
<dbReference type="AlphaFoldDB" id="A0A0G0T5E8"/>
<keyword evidence="2" id="KW-0238">DNA-binding</keyword>
<dbReference type="PANTHER" id="PTHR42756:SF1">
    <property type="entry name" value="TRANSCRIPTIONAL REPRESSOR OF EMRAB OPERON"/>
    <property type="match status" value="1"/>
</dbReference>
<dbReference type="PROSITE" id="PS50995">
    <property type="entry name" value="HTH_MARR_2"/>
    <property type="match status" value="1"/>
</dbReference>
<evidence type="ECO:0000259" key="4">
    <source>
        <dbReference type="PROSITE" id="PS50995"/>
    </source>
</evidence>
<evidence type="ECO:0000313" key="5">
    <source>
        <dbReference type="EMBL" id="KKR42355.1"/>
    </source>
</evidence>
<dbReference type="PRINTS" id="PR00598">
    <property type="entry name" value="HTHMARR"/>
</dbReference>
<dbReference type="Gene3D" id="1.10.10.10">
    <property type="entry name" value="Winged helix-like DNA-binding domain superfamily/Winged helix DNA-binding domain"/>
    <property type="match status" value="1"/>
</dbReference>
<feature type="domain" description="HTH marR-type" evidence="4">
    <location>
        <begin position="4"/>
        <end position="140"/>
    </location>
</feature>
<evidence type="ECO:0000256" key="2">
    <source>
        <dbReference type="ARBA" id="ARBA00023125"/>
    </source>
</evidence>
<sequence>MSTREQFIEEILHSFHAIRNITKTRSLHLGHQNQITHSQWFVLTMVQHFKKISIKDIAEKMEMSSSAATQLVDGLVQAGLVIRQEDPKDRRLVQLELSPKGKKHIAATKKSRIAEMAEIFDALTDKELEEFVRLHKKVLSKSLHKEL</sequence>
<dbReference type="EMBL" id="LBYB01000002">
    <property type="protein sequence ID" value="KKR42355.1"/>
    <property type="molecule type" value="Genomic_DNA"/>
</dbReference>
<protein>
    <submittedName>
        <fullName evidence="5">Transcriptional regulator, MarR family</fullName>
    </submittedName>
</protein>
<dbReference type="InterPro" id="IPR036388">
    <property type="entry name" value="WH-like_DNA-bd_sf"/>
</dbReference>
<dbReference type="GO" id="GO:0003677">
    <property type="term" value="F:DNA binding"/>
    <property type="evidence" value="ECO:0007669"/>
    <property type="project" value="UniProtKB-KW"/>
</dbReference>
<dbReference type="Pfam" id="PF01047">
    <property type="entry name" value="MarR"/>
    <property type="match status" value="1"/>
</dbReference>
<keyword evidence="3" id="KW-0804">Transcription</keyword>
<dbReference type="PANTHER" id="PTHR42756">
    <property type="entry name" value="TRANSCRIPTIONAL REGULATOR, MARR"/>
    <property type="match status" value="1"/>
</dbReference>
<proteinExistence type="predicted"/>
<reference evidence="5 6" key="1">
    <citation type="journal article" date="2015" name="Nature">
        <title>rRNA introns, odd ribosomes, and small enigmatic genomes across a large radiation of phyla.</title>
        <authorList>
            <person name="Brown C.T."/>
            <person name="Hug L.A."/>
            <person name="Thomas B.C."/>
            <person name="Sharon I."/>
            <person name="Castelle C.J."/>
            <person name="Singh A."/>
            <person name="Wilkins M.J."/>
            <person name="Williams K.H."/>
            <person name="Banfield J.F."/>
        </authorList>
    </citation>
    <scope>NUCLEOTIDE SEQUENCE [LARGE SCALE GENOMIC DNA]</scope>
</reference>
<comment type="caution">
    <text evidence="5">The sequence shown here is derived from an EMBL/GenBank/DDBJ whole genome shotgun (WGS) entry which is preliminary data.</text>
</comment>
<dbReference type="GO" id="GO:0003700">
    <property type="term" value="F:DNA-binding transcription factor activity"/>
    <property type="evidence" value="ECO:0007669"/>
    <property type="project" value="InterPro"/>
</dbReference>
<dbReference type="InterPro" id="IPR000835">
    <property type="entry name" value="HTH_MarR-typ"/>
</dbReference>